<feature type="region of interest" description="Disordered" evidence="1">
    <location>
        <begin position="53"/>
        <end position="77"/>
    </location>
</feature>
<evidence type="ECO:0000256" key="1">
    <source>
        <dbReference type="SAM" id="MobiDB-lite"/>
    </source>
</evidence>
<evidence type="ECO:0000313" key="2">
    <source>
        <dbReference type="EMBL" id="GEC09930.1"/>
    </source>
</evidence>
<name>A0A4Y3VW96_9ACTN</name>
<sequence length="134" mass="14598">MPNAVSLAPTTRLADRHVRVPEHGGSAANAVRSVDMPCVPRALARLRGRVFGRRPPGRHVRTTPIPAVPPDLTGRPSPEMWAAILAGARRRRTAHRWPSGAATVWEPETSALVRAYVLAPEERPQELAAPSWEA</sequence>
<comment type="caution">
    <text evidence="2">The sequence shown here is derived from an EMBL/GenBank/DDBJ whole genome shotgun (WGS) entry which is preliminary data.</text>
</comment>
<organism evidence="2 3">
    <name type="scientific">Streptomyces spinoverrucosus</name>
    <dbReference type="NCBI Taxonomy" id="284043"/>
    <lineage>
        <taxon>Bacteria</taxon>
        <taxon>Bacillati</taxon>
        <taxon>Actinomycetota</taxon>
        <taxon>Actinomycetes</taxon>
        <taxon>Kitasatosporales</taxon>
        <taxon>Streptomycetaceae</taxon>
        <taxon>Streptomyces</taxon>
    </lineage>
</organism>
<gene>
    <name evidence="2" type="ORF">SSP24_75850</name>
</gene>
<dbReference type="Proteomes" id="UP000317881">
    <property type="component" value="Unassembled WGS sequence"/>
</dbReference>
<dbReference type="AlphaFoldDB" id="A0A4Y3VW96"/>
<accession>A0A4Y3VW96</accession>
<dbReference type="EMBL" id="BJND01000086">
    <property type="protein sequence ID" value="GEC09930.1"/>
    <property type="molecule type" value="Genomic_DNA"/>
</dbReference>
<reference evidence="2 3" key="1">
    <citation type="submission" date="2019-06" db="EMBL/GenBank/DDBJ databases">
        <title>Whole genome shotgun sequence of Streptomyces spinoverrucosus NBRC 14228.</title>
        <authorList>
            <person name="Hosoyama A."/>
            <person name="Uohara A."/>
            <person name="Ohji S."/>
            <person name="Ichikawa N."/>
        </authorList>
    </citation>
    <scope>NUCLEOTIDE SEQUENCE [LARGE SCALE GENOMIC DNA]</scope>
    <source>
        <strain evidence="2 3">NBRC 14228</strain>
    </source>
</reference>
<protein>
    <submittedName>
        <fullName evidence="2">Uncharacterized protein</fullName>
    </submittedName>
</protein>
<evidence type="ECO:0000313" key="3">
    <source>
        <dbReference type="Proteomes" id="UP000317881"/>
    </source>
</evidence>
<proteinExistence type="predicted"/>
<keyword evidence="3" id="KW-1185">Reference proteome</keyword>